<dbReference type="SMART" id="SM00584">
    <property type="entry name" value="TLDc"/>
    <property type="match status" value="1"/>
</dbReference>
<protein>
    <recommendedName>
        <fullName evidence="2">TLDc domain-containing protein</fullName>
    </recommendedName>
</protein>
<dbReference type="RefSeq" id="XP_056546860.1">
    <property type="nucleotide sequence ID" value="XM_056683254.1"/>
</dbReference>
<sequence length="642" mass="70292">MGAGQSTDYSGASPEELSHLLAERFAAKCFSPLELTHFKDNFFSRAAEHGGFRYWNEKTLSDFLGVPDGFSGVDQASLDAGPVLFRMVSYLGAFPFQSTLAPSVLTFEAMVKVVVLLTERYGKVLRRGRKDRVKLLFGSLADVGRKYIGPPPKQNVENDHSQPGAEEEPDPSAVSSHVPGFSIDEPANDDYDEDEDDDLALAALESLDAIEVFKHDHRVDRTVYETRISIDTFRRLLMLLLVIAPLKPLESVKTYTYDLSPDRLEATQKEADRIIAAFSPEECDGGISYRAFARTISTSLPYLFDPLTALFEHMLFSKNLMLSQRRQSDVAHKEEIEEKSEEALSAKPIMLLGSFESTILNPAILSHMSFFLPSPSPSSNLFKSGIRLHPVFSTTAHGSSLTSFSHHVLTWQSASLLILQGTPEGDSEELVTIGAYLPKSWKSPSSHSSSSASSSDPLAYLFQLSPKHLVLPGNPASAIQKQTNLPVAWFSTQTGLAIGCQIPPRSRSQQAHPSPHGAASLLIDVNLEIAEFHVEPVGHNGVFIPSGTASPEDASIKTRLDIYSLEIWGVVPDPEQAFVSDPSLSAVELQRAKWDFEAREAERRRNINLKAGAGDSAKESARWLLETAGIIGDQGQHSGGSV</sequence>
<comment type="caution">
    <text evidence="3">The sequence shown here is derived from an EMBL/GenBank/DDBJ whole genome shotgun (WGS) entry which is preliminary data.</text>
</comment>
<dbReference type="OrthoDB" id="289228at2759"/>
<evidence type="ECO:0000313" key="4">
    <source>
        <dbReference type="Proteomes" id="UP001149163"/>
    </source>
</evidence>
<dbReference type="Proteomes" id="UP001149163">
    <property type="component" value="Unassembled WGS sequence"/>
</dbReference>
<dbReference type="GeneID" id="81422430"/>
<reference evidence="3" key="1">
    <citation type="submission" date="2022-11" db="EMBL/GenBank/DDBJ databases">
        <authorList>
            <person name="Petersen C."/>
        </authorList>
    </citation>
    <scope>NUCLEOTIDE SEQUENCE</scope>
    <source>
        <strain evidence="3">IBT 26290</strain>
    </source>
</reference>
<dbReference type="EMBL" id="JAPQKN010000001">
    <property type="protein sequence ID" value="KAJ5175252.1"/>
    <property type="molecule type" value="Genomic_DNA"/>
</dbReference>
<dbReference type="InterPro" id="IPR006571">
    <property type="entry name" value="TLDc_dom"/>
</dbReference>
<evidence type="ECO:0000256" key="1">
    <source>
        <dbReference type="SAM" id="MobiDB-lite"/>
    </source>
</evidence>
<proteinExistence type="predicted"/>
<feature type="region of interest" description="Disordered" evidence="1">
    <location>
        <begin position="148"/>
        <end position="194"/>
    </location>
</feature>
<dbReference type="Pfam" id="PF07534">
    <property type="entry name" value="TLD"/>
    <property type="match status" value="1"/>
</dbReference>
<evidence type="ECO:0000259" key="2">
    <source>
        <dbReference type="PROSITE" id="PS51886"/>
    </source>
</evidence>
<dbReference type="PROSITE" id="PS51886">
    <property type="entry name" value="TLDC"/>
    <property type="match status" value="1"/>
</dbReference>
<gene>
    <name evidence="3" type="ORF">N7482_001129</name>
</gene>
<feature type="domain" description="TLDc" evidence="2">
    <location>
        <begin position="358"/>
        <end position="571"/>
    </location>
</feature>
<evidence type="ECO:0000313" key="3">
    <source>
        <dbReference type="EMBL" id="KAJ5175252.1"/>
    </source>
</evidence>
<keyword evidence="4" id="KW-1185">Reference proteome</keyword>
<accession>A0A9W9IF28</accession>
<dbReference type="AlphaFoldDB" id="A0A9W9IF28"/>
<name>A0A9W9IF28_9EURO</name>
<organism evidence="3 4">
    <name type="scientific">Penicillium canariense</name>
    <dbReference type="NCBI Taxonomy" id="189055"/>
    <lineage>
        <taxon>Eukaryota</taxon>
        <taxon>Fungi</taxon>
        <taxon>Dikarya</taxon>
        <taxon>Ascomycota</taxon>
        <taxon>Pezizomycotina</taxon>
        <taxon>Eurotiomycetes</taxon>
        <taxon>Eurotiomycetidae</taxon>
        <taxon>Eurotiales</taxon>
        <taxon>Aspergillaceae</taxon>
        <taxon>Penicillium</taxon>
    </lineage>
</organism>
<reference evidence="3" key="2">
    <citation type="journal article" date="2023" name="IMA Fungus">
        <title>Comparative genomic study of the Penicillium genus elucidates a diverse pangenome and 15 lateral gene transfer events.</title>
        <authorList>
            <person name="Petersen C."/>
            <person name="Sorensen T."/>
            <person name="Nielsen M.R."/>
            <person name="Sondergaard T.E."/>
            <person name="Sorensen J.L."/>
            <person name="Fitzpatrick D.A."/>
            <person name="Frisvad J.C."/>
            <person name="Nielsen K.L."/>
        </authorList>
    </citation>
    <scope>NUCLEOTIDE SEQUENCE</scope>
    <source>
        <strain evidence="3">IBT 26290</strain>
    </source>
</reference>